<dbReference type="PANTHER" id="PTHR12910:SF2">
    <property type="entry name" value="NADH DEHYDROGENASE [UBIQUINONE] 1 ALPHA SUBCOMPLEX SUBUNIT 12"/>
    <property type="match status" value="1"/>
</dbReference>
<dbReference type="RefSeq" id="WP_322777468.1">
    <property type="nucleotide sequence ID" value="NZ_JARJFB010000172.1"/>
</dbReference>
<evidence type="ECO:0000313" key="2">
    <source>
        <dbReference type="Proteomes" id="UP001291687"/>
    </source>
</evidence>
<dbReference type="PANTHER" id="PTHR12910">
    <property type="entry name" value="NADH-UBIQUINONE OXIDOREDUCTASE SUBUNIT B17.2"/>
    <property type="match status" value="1"/>
</dbReference>
<proteinExistence type="predicted"/>
<dbReference type="Proteomes" id="UP001291687">
    <property type="component" value="Unassembled WGS sequence"/>
</dbReference>
<organism evidence="1 2">
    <name type="scientific">Candidatus Megaera venefica</name>
    <dbReference type="NCBI Taxonomy" id="2055910"/>
    <lineage>
        <taxon>Bacteria</taxon>
        <taxon>Pseudomonadati</taxon>
        <taxon>Pseudomonadota</taxon>
        <taxon>Alphaproteobacteria</taxon>
        <taxon>Rickettsiales</taxon>
        <taxon>Rickettsiaceae</taxon>
        <taxon>Candidatus Megaera</taxon>
    </lineage>
</organism>
<reference evidence="1 2" key="1">
    <citation type="submission" date="2023-03" db="EMBL/GenBank/DDBJ databases">
        <title>Host association and intracellularity evolved multiple times independently in the Rickettsiales.</title>
        <authorList>
            <person name="Castelli M."/>
            <person name="Nardi T."/>
            <person name="Gammuto L."/>
            <person name="Bellinzona G."/>
            <person name="Sabaneyeva E."/>
            <person name="Potekhin A."/>
            <person name="Serra V."/>
            <person name="Petroni G."/>
            <person name="Sassera D."/>
        </authorList>
    </citation>
    <scope>NUCLEOTIDE SEQUENCE [LARGE SCALE GENOMIC DNA]</scope>
    <source>
        <strain evidence="1 2">Sr 2-6</strain>
    </source>
</reference>
<accession>A0ABU5NEF7</accession>
<dbReference type="Pfam" id="PF05071">
    <property type="entry name" value="NDUFA12"/>
    <property type="match status" value="1"/>
</dbReference>
<keyword evidence="2" id="KW-1185">Reference proteome</keyword>
<name>A0ABU5NEF7_9RICK</name>
<comment type="caution">
    <text evidence="1">The sequence shown here is derived from an EMBL/GenBank/DDBJ whole genome shotgun (WGS) entry which is preliminary data.</text>
</comment>
<protein>
    <submittedName>
        <fullName evidence="1">NADH:ubiquinone oxidoreductase subunit</fullName>
    </submittedName>
</protein>
<gene>
    <name evidence="1" type="ORF">Megvenef_01544</name>
</gene>
<sequence>MLQINKLWVKLFCRKVGTDQFGNGYYIGSDKNYLKRNKRYVVYKGIDDGSKVPPMWHSWLHYLSDEIPDKNKTKEYEWQTEHVPNVTGTKHAYDPAKSKYTKVKTYSSWNPE</sequence>
<dbReference type="EMBL" id="JARJFB010000172">
    <property type="protein sequence ID" value="MEA0971562.1"/>
    <property type="molecule type" value="Genomic_DNA"/>
</dbReference>
<dbReference type="InterPro" id="IPR007763">
    <property type="entry name" value="NDUFA12"/>
</dbReference>
<evidence type="ECO:0000313" key="1">
    <source>
        <dbReference type="EMBL" id="MEA0971562.1"/>
    </source>
</evidence>